<comment type="caution">
    <text evidence="1">The sequence shown here is derived from an EMBL/GenBank/DDBJ whole genome shotgun (WGS) entry which is preliminary data.</text>
</comment>
<evidence type="ECO:0000313" key="1">
    <source>
        <dbReference type="EMBL" id="KAJ6747294.1"/>
    </source>
</evidence>
<gene>
    <name evidence="1" type="ORF">OIU74_029708</name>
</gene>
<evidence type="ECO:0000313" key="2">
    <source>
        <dbReference type="Proteomes" id="UP001151752"/>
    </source>
</evidence>
<reference evidence="1" key="2">
    <citation type="journal article" date="2023" name="Int. J. Mol. Sci.">
        <title>De Novo Assembly and Annotation of 11 Diverse Shrub Willow (Salix) Genomes Reveals Novel Gene Organization in Sex-Linked Regions.</title>
        <authorList>
            <person name="Hyden B."/>
            <person name="Feng K."/>
            <person name="Yates T.B."/>
            <person name="Jawdy S."/>
            <person name="Cereghino C."/>
            <person name="Smart L.B."/>
            <person name="Muchero W."/>
        </authorList>
    </citation>
    <scope>NUCLEOTIDE SEQUENCE</scope>
    <source>
        <tissue evidence="1">Shoot tip</tissue>
    </source>
</reference>
<name>A0A9Q0VEL0_9ROSI</name>
<accession>A0A9Q0VEL0</accession>
<feature type="non-terminal residue" evidence="1">
    <location>
        <position position="26"/>
    </location>
</feature>
<dbReference type="AlphaFoldDB" id="A0A9Q0VEL0"/>
<proteinExistence type="predicted"/>
<organism evidence="1 2">
    <name type="scientific">Salix koriyanagi</name>
    <dbReference type="NCBI Taxonomy" id="2511006"/>
    <lineage>
        <taxon>Eukaryota</taxon>
        <taxon>Viridiplantae</taxon>
        <taxon>Streptophyta</taxon>
        <taxon>Embryophyta</taxon>
        <taxon>Tracheophyta</taxon>
        <taxon>Spermatophyta</taxon>
        <taxon>Magnoliopsida</taxon>
        <taxon>eudicotyledons</taxon>
        <taxon>Gunneridae</taxon>
        <taxon>Pentapetalae</taxon>
        <taxon>rosids</taxon>
        <taxon>fabids</taxon>
        <taxon>Malpighiales</taxon>
        <taxon>Salicaceae</taxon>
        <taxon>Saliceae</taxon>
        <taxon>Salix</taxon>
    </lineage>
</organism>
<protein>
    <submittedName>
        <fullName evidence="1">Uncharacterized protein</fullName>
    </submittedName>
</protein>
<dbReference type="Proteomes" id="UP001151752">
    <property type="component" value="Chromosome 6"/>
</dbReference>
<reference evidence="1" key="1">
    <citation type="submission" date="2022-11" db="EMBL/GenBank/DDBJ databases">
        <authorList>
            <person name="Hyden B.L."/>
            <person name="Feng K."/>
            <person name="Yates T."/>
            <person name="Jawdy S."/>
            <person name="Smart L.B."/>
            <person name="Muchero W."/>
        </authorList>
    </citation>
    <scope>NUCLEOTIDE SEQUENCE</scope>
    <source>
        <tissue evidence="1">Shoot tip</tissue>
    </source>
</reference>
<sequence length="26" mass="2896">MSSFIDVVPHEQLCYIPCNSCNIVLA</sequence>
<keyword evidence="2" id="KW-1185">Reference proteome</keyword>
<dbReference type="EMBL" id="JAPFFM010000009">
    <property type="protein sequence ID" value="KAJ6747294.1"/>
    <property type="molecule type" value="Genomic_DNA"/>
</dbReference>